<dbReference type="PROSITE" id="PS51318">
    <property type="entry name" value="TAT"/>
    <property type="match status" value="1"/>
</dbReference>
<feature type="chain" id="PRO_5029932515" description="Carboxylic ester hydrolase" evidence="3">
    <location>
        <begin position="37"/>
        <end position="543"/>
    </location>
</feature>
<organism evidence="5 6">
    <name type="scientific">Nocardia aurantia</name>
    <dbReference type="NCBI Taxonomy" id="2585199"/>
    <lineage>
        <taxon>Bacteria</taxon>
        <taxon>Bacillati</taxon>
        <taxon>Actinomycetota</taxon>
        <taxon>Actinomycetes</taxon>
        <taxon>Mycobacteriales</taxon>
        <taxon>Nocardiaceae</taxon>
        <taxon>Nocardia</taxon>
    </lineage>
</organism>
<evidence type="ECO:0000256" key="2">
    <source>
        <dbReference type="ARBA" id="ARBA00022801"/>
    </source>
</evidence>
<keyword evidence="6" id="KW-1185">Reference proteome</keyword>
<feature type="signal peptide" evidence="3">
    <location>
        <begin position="1"/>
        <end position="36"/>
    </location>
</feature>
<dbReference type="InterPro" id="IPR002018">
    <property type="entry name" value="CarbesteraseB"/>
</dbReference>
<dbReference type="InterPro" id="IPR000997">
    <property type="entry name" value="Cholinesterase"/>
</dbReference>
<dbReference type="EMBL" id="WEGI01000006">
    <property type="protein sequence ID" value="MQY27668.1"/>
    <property type="molecule type" value="Genomic_DNA"/>
</dbReference>
<feature type="domain" description="Carboxylesterase type B" evidence="4">
    <location>
        <begin position="60"/>
        <end position="495"/>
    </location>
</feature>
<dbReference type="AlphaFoldDB" id="A0A7K0DQ10"/>
<evidence type="ECO:0000313" key="5">
    <source>
        <dbReference type="EMBL" id="MQY27668.1"/>
    </source>
</evidence>
<dbReference type="PRINTS" id="PR00878">
    <property type="entry name" value="CHOLNESTRASE"/>
</dbReference>
<name>A0A7K0DQ10_9NOCA</name>
<evidence type="ECO:0000256" key="3">
    <source>
        <dbReference type="RuleBase" id="RU361235"/>
    </source>
</evidence>
<dbReference type="InterPro" id="IPR019826">
    <property type="entry name" value="Carboxylesterase_B_AS"/>
</dbReference>
<comment type="caution">
    <text evidence="5">The sequence shown here is derived from an EMBL/GenBank/DDBJ whole genome shotgun (WGS) entry which is preliminary data.</text>
</comment>
<keyword evidence="2 3" id="KW-0378">Hydrolase</keyword>
<evidence type="ECO:0000313" key="6">
    <source>
        <dbReference type="Proteomes" id="UP000431401"/>
    </source>
</evidence>
<dbReference type="InterPro" id="IPR029058">
    <property type="entry name" value="AB_hydrolase_fold"/>
</dbReference>
<dbReference type="PROSITE" id="PS00122">
    <property type="entry name" value="CARBOXYLESTERASE_B_1"/>
    <property type="match status" value="1"/>
</dbReference>
<comment type="similarity">
    <text evidence="1 3">Belongs to the type-B carboxylesterase/lipase family.</text>
</comment>
<dbReference type="GO" id="GO:0004104">
    <property type="term" value="F:cholinesterase activity"/>
    <property type="evidence" value="ECO:0007669"/>
    <property type="project" value="InterPro"/>
</dbReference>
<dbReference type="Gene3D" id="3.40.50.1820">
    <property type="entry name" value="alpha/beta hydrolase"/>
    <property type="match status" value="1"/>
</dbReference>
<gene>
    <name evidence="5" type="ORF">NRB56_32510</name>
</gene>
<dbReference type="SUPFAM" id="SSF53474">
    <property type="entry name" value="alpha/beta-Hydrolases"/>
    <property type="match status" value="1"/>
</dbReference>
<dbReference type="PANTHER" id="PTHR11559">
    <property type="entry name" value="CARBOXYLESTERASE"/>
    <property type="match status" value="1"/>
</dbReference>
<evidence type="ECO:0000256" key="1">
    <source>
        <dbReference type="ARBA" id="ARBA00005964"/>
    </source>
</evidence>
<proteinExistence type="inferred from homology"/>
<evidence type="ECO:0000259" key="4">
    <source>
        <dbReference type="Pfam" id="PF00135"/>
    </source>
</evidence>
<dbReference type="EC" id="3.1.1.-" evidence="3"/>
<dbReference type="InterPro" id="IPR050309">
    <property type="entry name" value="Type-B_Carboxylest/Lipase"/>
</dbReference>
<sequence length="543" mass="56804">MSGDRRPRWGSAQRFDRRRFLGMSALAGASVLAASAAPRPVIPAAPRSAVVDATGPAVGPHVRTSVGTVRGRMEDDIAVFRGIPFAAAPVGERRFQAPAAHPGWSGVRDAGEFGPPPPAVSGSVQNIAANSGAAADEWLTVNVWSPDLRARGRPVLVWIYGGAWSGGAASLPAYDGHRLAARGAVVVGINYRVGAEGFLHMAGAPDNRGLLDQIAGLAWVRDNIAAFGGDPGRVTVFGQSAGAGSIACLLAMPAASGLFHGAICQSVPLSSQRPELARDIADVLAARLNRKATAADLGTLSPTALAAGVWAAARDGAANRARWGPGVAVTVFHPVVDGDVLPEAPHHALARGASRDIPLIVGHTRDEYRVYLAGAVQQVAAVRTDEALRQLAPVADGVRAYRAAYPGIAEGQLYEIVHSDFYYRMPSLFLARAHTRGGGTSYLYEFRDERTAGGSGHGAEVPLVFGTGRPDPAAAVLGEQLRDAWISFAANGSPGWPAYGPDAEQTRLFDIVSGTGRYPEQASARIWADHPFDPVKAPAQPIR</sequence>
<dbReference type="Pfam" id="PF00135">
    <property type="entry name" value="COesterase"/>
    <property type="match status" value="1"/>
</dbReference>
<keyword evidence="3" id="KW-0732">Signal</keyword>
<protein>
    <recommendedName>
        <fullName evidence="3">Carboxylic ester hydrolase</fullName>
        <ecNumber evidence="3">3.1.1.-</ecNumber>
    </recommendedName>
</protein>
<dbReference type="Proteomes" id="UP000431401">
    <property type="component" value="Unassembled WGS sequence"/>
</dbReference>
<reference evidence="5 6" key="1">
    <citation type="submission" date="2019-10" db="EMBL/GenBank/DDBJ databases">
        <title>Nocardia macrotermitis sp. nov. and Nocardia aurantia sp. nov., isolated from the gut of fungus growing-termite Macrotermes natalensis.</title>
        <authorList>
            <person name="Benndorf R."/>
            <person name="Schwitalla J."/>
            <person name="Martin K."/>
            <person name="De Beer W."/>
            <person name="Kaster A.-K."/>
            <person name="Vollmers J."/>
            <person name="Poulsen M."/>
            <person name="Beemelmanns C."/>
        </authorList>
    </citation>
    <scope>NUCLEOTIDE SEQUENCE [LARGE SCALE GENOMIC DNA]</scope>
    <source>
        <strain evidence="5 6">RB56</strain>
    </source>
</reference>
<accession>A0A7K0DQ10</accession>
<dbReference type="InterPro" id="IPR006311">
    <property type="entry name" value="TAT_signal"/>
</dbReference>